<keyword evidence="3" id="KW-0808">Transferase</keyword>
<accession>A0A9P4ICF4</accession>
<organism evidence="3 4">
    <name type="scientific">Rhizodiscina lignyota</name>
    <dbReference type="NCBI Taxonomy" id="1504668"/>
    <lineage>
        <taxon>Eukaryota</taxon>
        <taxon>Fungi</taxon>
        <taxon>Dikarya</taxon>
        <taxon>Ascomycota</taxon>
        <taxon>Pezizomycotina</taxon>
        <taxon>Dothideomycetes</taxon>
        <taxon>Pleosporomycetidae</taxon>
        <taxon>Aulographales</taxon>
        <taxon>Rhizodiscinaceae</taxon>
        <taxon>Rhizodiscina</taxon>
    </lineage>
</organism>
<protein>
    <submittedName>
        <fullName evidence="3">Kinase-like protein</fullName>
    </submittedName>
</protein>
<dbReference type="InterPro" id="IPR000719">
    <property type="entry name" value="Prot_kinase_dom"/>
</dbReference>
<dbReference type="PANTHER" id="PTHR44305">
    <property type="entry name" value="SI:DKEY-192D15.2-RELATED"/>
    <property type="match status" value="1"/>
</dbReference>
<reference evidence="3" key="1">
    <citation type="journal article" date="2020" name="Stud. Mycol.">
        <title>101 Dothideomycetes genomes: a test case for predicting lifestyles and emergence of pathogens.</title>
        <authorList>
            <person name="Haridas S."/>
            <person name="Albert R."/>
            <person name="Binder M."/>
            <person name="Bloem J."/>
            <person name="Labutti K."/>
            <person name="Salamov A."/>
            <person name="Andreopoulos B."/>
            <person name="Baker S."/>
            <person name="Barry K."/>
            <person name="Bills G."/>
            <person name="Bluhm B."/>
            <person name="Cannon C."/>
            <person name="Castanera R."/>
            <person name="Culley D."/>
            <person name="Daum C."/>
            <person name="Ezra D."/>
            <person name="Gonzalez J."/>
            <person name="Henrissat B."/>
            <person name="Kuo A."/>
            <person name="Liang C."/>
            <person name="Lipzen A."/>
            <person name="Lutzoni F."/>
            <person name="Magnuson J."/>
            <person name="Mondo S."/>
            <person name="Nolan M."/>
            <person name="Ohm R."/>
            <person name="Pangilinan J."/>
            <person name="Park H.-J."/>
            <person name="Ramirez L."/>
            <person name="Alfaro M."/>
            <person name="Sun H."/>
            <person name="Tritt A."/>
            <person name="Yoshinaga Y."/>
            <person name="Zwiers L.-H."/>
            <person name="Turgeon B."/>
            <person name="Goodwin S."/>
            <person name="Spatafora J."/>
            <person name="Crous P."/>
            <person name="Grigoriev I."/>
        </authorList>
    </citation>
    <scope>NUCLEOTIDE SEQUENCE</scope>
    <source>
        <strain evidence="3">CBS 133067</strain>
    </source>
</reference>
<dbReference type="Proteomes" id="UP000799772">
    <property type="component" value="Unassembled WGS sequence"/>
</dbReference>
<feature type="compositionally biased region" description="Low complexity" evidence="1">
    <location>
        <begin position="362"/>
        <end position="382"/>
    </location>
</feature>
<dbReference type="GO" id="GO:0005524">
    <property type="term" value="F:ATP binding"/>
    <property type="evidence" value="ECO:0007669"/>
    <property type="project" value="InterPro"/>
</dbReference>
<evidence type="ECO:0000313" key="3">
    <source>
        <dbReference type="EMBL" id="KAF2095686.1"/>
    </source>
</evidence>
<dbReference type="Gene3D" id="1.10.510.10">
    <property type="entry name" value="Transferase(Phosphotransferase) domain 1"/>
    <property type="match status" value="2"/>
</dbReference>
<evidence type="ECO:0000256" key="1">
    <source>
        <dbReference type="SAM" id="MobiDB-lite"/>
    </source>
</evidence>
<dbReference type="GO" id="GO:0004672">
    <property type="term" value="F:protein kinase activity"/>
    <property type="evidence" value="ECO:0007669"/>
    <property type="project" value="InterPro"/>
</dbReference>
<evidence type="ECO:0000313" key="4">
    <source>
        <dbReference type="Proteomes" id="UP000799772"/>
    </source>
</evidence>
<keyword evidence="4" id="KW-1185">Reference proteome</keyword>
<feature type="domain" description="Protein kinase" evidence="2">
    <location>
        <begin position="116"/>
        <end position="535"/>
    </location>
</feature>
<name>A0A9P4ICF4_9PEZI</name>
<feature type="non-terminal residue" evidence="3">
    <location>
        <position position="552"/>
    </location>
</feature>
<proteinExistence type="predicted"/>
<dbReference type="InterPro" id="IPR053083">
    <property type="entry name" value="TF_kinase-domain_protein"/>
</dbReference>
<keyword evidence="3" id="KW-0418">Kinase</keyword>
<dbReference type="SUPFAM" id="SSF56112">
    <property type="entry name" value="Protein kinase-like (PK-like)"/>
    <property type="match status" value="1"/>
</dbReference>
<dbReference type="InterPro" id="IPR011009">
    <property type="entry name" value="Kinase-like_dom_sf"/>
</dbReference>
<sequence>MAFSTESVAINPSMVAYGSYGPTGNSAQNRPVWWTEERIQSTVTMEYVAGRLKDNERSHLHRPLAFGDGLTSDTYLEFIMERAKTLFLILAEIGVPNRIFSIIDRSYDDGDLPIPLDIVEDLALNSKGDEKLDKKFHAKQFEFLLRELDEGEHIDYAPQEAVAMEYSYRQPSAQCLQNWVRIRVPRRASGMLARRHIAMERPDISEGFPDDYYDDIDTMKSVHHDHIVPIWASYTFKGAGYVLTPFIADHTLKSFFESGKVQSFQQLSKTARQRLLLEWMHCLAEAVAYLHLNGFQHTAIRPSNIVIDQDNKIAFSEIGSLKSFQRDKKIDPTEVYNYGAPEAHLGERYVFMNSSANKSVGTSSTSDDSFETSSYAPSSSDSGGRRTAQLSNTWNFSSLNNSLAQIPASPVTDARSTYSSSSQSPTEKTDIFSLGCIFLEILSCLHKFKPTDISKHVRSPRKTQKGNLTARFDCSYHANIPRVNTWLNQVEDRAFDQDDRLFRSIPHILRLVRAMLNHDPELRPTAVGVRDHVYSILTHYAGLESESLHCGS</sequence>
<evidence type="ECO:0000259" key="2">
    <source>
        <dbReference type="PROSITE" id="PS50011"/>
    </source>
</evidence>
<dbReference type="AlphaFoldDB" id="A0A9P4ICF4"/>
<dbReference type="Pfam" id="PF00069">
    <property type="entry name" value="Pkinase"/>
    <property type="match status" value="1"/>
</dbReference>
<gene>
    <name evidence="3" type="ORF">NA57DRAFT_44432</name>
</gene>
<dbReference type="EMBL" id="ML978131">
    <property type="protein sequence ID" value="KAF2095686.1"/>
    <property type="molecule type" value="Genomic_DNA"/>
</dbReference>
<dbReference type="SMART" id="SM00220">
    <property type="entry name" value="S_TKc"/>
    <property type="match status" value="1"/>
</dbReference>
<dbReference type="PROSITE" id="PS50011">
    <property type="entry name" value="PROTEIN_KINASE_DOM"/>
    <property type="match status" value="1"/>
</dbReference>
<feature type="region of interest" description="Disordered" evidence="1">
    <location>
        <begin position="361"/>
        <end position="387"/>
    </location>
</feature>
<dbReference type="PANTHER" id="PTHR44305:SF24">
    <property type="entry name" value="TYROSINE-PROTEIN KINASE C03B1.5-RELATED"/>
    <property type="match status" value="1"/>
</dbReference>
<dbReference type="OrthoDB" id="4062651at2759"/>
<comment type="caution">
    <text evidence="3">The sequence shown here is derived from an EMBL/GenBank/DDBJ whole genome shotgun (WGS) entry which is preliminary data.</text>
</comment>